<comment type="cofactor">
    <cofactor evidence="14 15">
        <name>Mn(2+)</name>
        <dbReference type="ChEBI" id="CHEBI:29035"/>
    </cofactor>
    <cofactor evidence="14 15">
        <name>Mg(2+)</name>
        <dbReference type="ChEBI" id="CHEBI:18420"/>
    </cofactor>
    <text evidence="14 15">Manganese or magnesium. Binds 1 divalent metal ion per monomer in the absence of substrate. May bind a second metal ion after substrate binding.</text>
</comment>
<evidence type="ECO:0000256" key="3">
    <source>
        <dbReference type="ARBA" id="ARBA00004065"/>
    </source>
</evidence>
<evidence type="ECO:0000256" key="14">
    <source>
        <dbReference type="HAMAP-Rule" id="MF_00052"/>
    </source>
</evidence>
<dbReference type="EC" id="3.1.26.4" evidence="6 14"/>
<dbReference type="GO" id="GO:0003723">
    <property type="term" value="F:RNA binding"/>
    <property type="evidence" value="ECO:0007669"/>
    <property type="project" value="UniProtKB-UniRule"/>
</dbReference>
<dbReference type="GO" id="GO:0005737">
    <property type="term" value="C:cytoplasm"/>
    <property type="evidence" value="ECO:0007669"/>
    <property type="project" value="UniProtKB-SubCell"/>
</dbReference>
<keyword evidence="10 14" id="KW-0479">Metal-binding</keyword>
<dbReference type="InterPro" id="IPR024567">
    <property type="entry name" value="RNase_HII/HIII_dom"/>
</dbReference>
<accession>A0A2R8A097</accession>
<comment type="similarity">
    <text evidence="5 14 16">Belongs to the RNase HII family.</text>
</comment>
<dbReference type="Proteomes" id="UP000297938">
    <property type="component" value="Unassembled WGS sequence"/>
</dbReference>
<evidence type="ECO:0000313" key="18">
    <source>
        <dbReference type="EMBL" id="TFJ24991.1"/>
    </source>
</evidence>
<dbReference type="InterPro" id="IPR001352">
    <property type="entry name" value="RNase_HII/HIII"/>
</dbReference>
<evidence type="ECO:0000256" key="6">
    <source>
        <dbReference type="ARBA" id="ARBA00012180"/>
    </source>
</evidence>
<proteinExistence type="inferred from homology"/>
<dbReference type="EMBL" id="NRPP01000017">
    <property type="protein sequence ID" value="TFJ24991.1"/>
    <property type="molecule type" value="Genomic_DNA"/>
</dbReference>
<dbReference type="PROSITE" id="PS51975">
    <property type="entry name" value="RNASE_H_2"/>
    <property type="match status" value="1"/>
</dbReference>
<organism evidence="18 19">
    <name type="scientific">Carnobacterium divergens</name>
    <name type="common">Lactobacillus divergens</name>
    <dbReference type="NCBI Taxonomy" id="2748"/>
    <lineage>
        <taxon>Bacteria</taxon>
        <taxon>Bacillati</taxon>
        <taxon>Bacillota</taxon>
        <taxon>Bacilli</taxon>
        <taxon>Lactobacillales</taxon>
        <taxon>Carnobacteriaceae</taxon>
        <taxon>Carnobacterium</taxon>
    </lineage>
</organism>
<dbReference type="GO" id="GO:0030145">
    <property type="term" value="F:manganese ion binding"/>
    <property type="evidence" value="ECO:0007669"/>
    <property type="project" value="UniProtKB-UniRule"/>
</dbReference>
<dbReference type="HAMAP" id="MF_00052_B">
    <property type="entry name" value="RNase_HII_B"/>
    <property type="match status" value="1"/>
</dbReference>
<comment type="function">
    <text evidence="3 14 16">Endonuclease that specifically degrades the RNA of RNA-DNA hybrids.</text>
</comment>
<sequence length="260" mass="29259">MDKKLTIIEVKERLKSIHSIDDPAFEQIKMDERKGVQTAIKAWHKKQADALKLEQKHQEMLQFEEKLWQQNCVYIAGIDEVGRGPLAGPVVAAAVILPKDFHVLEINDSKQLSEAKRDALFDKIKKEALAIGVGIKDESIIDQVNIYQATKLAMIEAVENLSIDPQHLLIDAMKLELDIPQTSIIKGDAKSLSIAAASIVAKVTRDRMMKDYDKQYPGYGFVKNAGYGTKVHLEGLEKYGVTPIHRKTFAPVKDQIMKKR</sequence>
<dbReference type="InterPro" id="IPR036397">
    <property type="entry name" value="RNaseH_sf"/>
</dbReference>
<keyword evidence="9 14" id="KW-0540">Nuclease</keyword>
<dbReference type="RefSeq" id="WP_109841746.1">
    <property type="nucleotide sequence ID" value="NZ_CBCPJQ010000001.1"/>
</dbReference>
<keyword evidence="8 14" id="KW-0963">Cytoplasm</keyword>
<dbReference type="Gene3D" id="3.30.420.10">
    <property type="entry name" value="Ribonuclease H-like superfamily/Ribonuclease H"/>
    <property type="match status" value="1"/>
</dbReference>
<evidence type="ECO:0000313" key="19">
    <source>
        <dbReference type="Proteomes" id="UP000297938"/>
    </source>
</evidence>
<keyword evidence="11 14" id="KW-0255">Endonuclease</keyword>
<dbReference type="NCBIfam" id="NF000595">
    <property type="entry name" value="PRK00015.1-3"/>
    <property type="match status" value="1"/>
</dbReference>
<reference evidence="18 19" key="1">
    <citation type="journal article" date="2018" name="Int. J. Food Microbiol.">
        <title>Growth of Carnobacterium spp. isolated from chilled vacuum-packaged meat under relevant acidic conditions.</title>
        <authorList>
            <person name="Zhang P."/>
            <person name="Badoni M."/>
            <person name="Ganzle M."/>
            <person name="Yang X."/>
        </authorList>
    </citation>
    <scope>NUCLEOTIDE SEQUENCE [LARGE SCALE GENOMIC DNA]</scope>
    <source>
        <strain evidence="18 19">B2</strain>
    </source>
</reference>
<dbReference type="InterPro" id="IPR022898">
    <property type="entry name" value="RNase_HII"/>
</dbReference>
<feature type="domain" description="RNase H type-2" evidence="17">
    <location>
        <begin position="73"/>
        <end position="260"/>
    </location>
</feature>
<dbReference type="CDD" id="cd07182">
    <property type="entry name" value="RNase_HII_bacteria_HII_like"/>
    <property type="match status" value="1"/>
</dbReference>
<comment type="catalytic activity">
    <reaction evidence="1 14 15 16">
        <text>Endonucleolytic cleavage to 5'-phosphomonoester.</text>
        <dbReference type="EC" id="3.1.26.4"/>
    </reaction>
</comment>
<protein>
    <recommendedName>
        <fullName evidence="7 14">Ribonuclease HII</fullName>
        <shortName evidence="14">RNase HII</shortName>
        <ecNumber evidence="6 14">3.1.26.4</ecNumber>
    </recommendedName>
</protein>
<comment type="caution">
    <text evidence="18">The sequence shown here is derived from an EMBL/GenBank/DDBJ whole genome shotgun (WGS) entry which is preliminary data.</text>
</comment>
<evidence type="ECO:0000256" key="11">
    <source>
        <dbReference type="ARBA" id="ARBA00022759"/>
    </source>
</evidence>
<comment type="subcellular location">
    <subcellularLocation>
        <location evidence="4 14">Cytoplasm</location>
    </subcellularLocation>
</comment>
<dbReference type="Pfam" id="PF01351">
    <property type="entry name" value="RNase_HII"/>
    <property type="match status" value="1"/>
</dbReference>
<evidence type="ECO:0000256" key="15">
    <source>
        <dbReference type="PROSITE-ProRule" id="PRU01319"/>
    </source>
</evidence>
<evidence type="ECO:0000256" key="1">
    <source>
        <dbReference type="ARBA" id="ARBA00000077"/>
    </source>
</evidence>
<dbReference type="PANTHER" id="PTHR10954:SF18">
    <property type="entry name" value="RIBONUCLEASE HII"/>
    <property type="match status" value="1"/>
</dbReference>
<dbReference type="STRING" id="2748.CDIV41_320313"/>
<dbReference type="InterPro" id="IPR012337">
    <property type="entry name" value="RNaseH-like_sf"/>
</dbReference>
<evidence type="ECO:0000256" key="16">
    <source>
        <dbReference type="RuleBase" id="RU003515"/>
    </source>
</evidence>
<feature type="binding site" evidence="14 15">
    <location>
        <position position="79"/>
    </location>
    <ligand>
        <name>a divalent metal cation</name>
        <dbReference type="ChEBI" id="CHEBI:60240"/>
    </ligand>
</feature>
<evidence type="ECO:0000256" key="5">
    <source>
        <dbReference type="ARBA" id="ARBA00007383"/>
    </source>
</evidence>
<dbReference type="GO" id="GO:0032299">
    <property type="term" value="C:ribonuclease H2 complex"/>
    <property type="evidence" value="ECO:0007669"/>
    <property type="project" value="TreeGrafter"/>
</dbReference>
<dbReference type="FunFam" id="3.30.420.10:FF:000006">
    <property type="entry name" value="Ribonuclease HII"/>
    <property type="match status" value="1"/>
</dbReference>
<keyword evidence="13 14" id="KW-0464">Manganese</keyword>
<feature type="binding site" evidence="14 15">
    <location>
        <position position="171"/>
    </location>
    <ligand>
        <name>a divalent metal cation</name>
        <dbReference type="ChEBI" id="CHEBI:60240"/>
    </ligand>
</feature>
<evidence type="ECO:0000259" key="17">
    <source>
        <dbReference type="PROSITE" id="PS51975"/>
    </source>
</evidence>
<evidence type="ECO:0000256" key="8">
    <source>
        <dbReference type="ARBA" id="ARBA00022490"/>
    </source>
</evidence>
<dbReference type="SUPFAM" id="SSF53098">
    <property type="entry name" value="Ribonuclease H-like"/>
    <property type="match status" value="1"/>
</dbReference>
<name>A0A2R8A097_CARDV</name>
<dbReference type="GO" id="GO:0004523">
    <property type="term" value="F:RNA-DNA hybrid ribonuclease activity"/>
    <property type="evidence" value="ECO:0007669"/>
    <property type="project" value="UniProtKB-UniRule"/>
</dbReference>
<dbReference type="AlphaFoldDB" id="A0A2R8A097"/>
<evidence type="ECO:0000256" key="13">
    <source>
        <dbReference type="ARBA" id="ARBA00023211"/>
    </source>
</evidence>
<evidence type="ECO:0000256" key="7">
    <source>
        <dbReference type="ARBA" id="ARBA00019179"/>
    </source>
</evidence>
<evidence type="ECO:0000256" key="9">
    <source>
        <dbReference type="ARBA" id="ARBA00022722"/>
    </source>
</evidence>
<evidence type="ECO:0000256" key="2">
    <source>
        <dbReference type="ARBA" id="ARBA00001946"/>
    </source>
</evidence>
<dbReference type="GO" id="GO:0006298">
    <property type="term" value="P:mismatch repair"/>
    <property type="evidence" value="ECO:0007669"/>
    <property type="project" value="TreeGrafter"/>
</dbReference>
<comment type="cofactor">
    <cofactor evidence="2">
        <name>Mg(2+)</name>
        <dbReference type="ChEBI" id="CHEBI:18420"/>
    </cofactor>
</comment>
<dbReference type="GO" id="GO:0043137">
    <property type="term" value="P:DNA replication, removal of RNA primer"/>
    <property type="evidence" value="ECO:0007669"/>
    <property type="project" value="TreeGrafter"/>
</dbReference>
<evidence type="ECO:0000256" key="12">
    <source>
        <dbReference type="ARBA" id="ARBA00022801"/>
    </source>
</evidence>
<keyword evidence="12 14" id="KW-0378">Hydrolase</keyword>
<feature type="binding site" evidence="14 15">
    <location>
        <position position="80"/>
    </location>
    <ligand>
        <name>a divalent metal cation</name>
        <dbReference type="ChEBI" id="CHEBI:60240"/>
    </ligand>
</feature>
<dbReference type="NCBIfam" id="NF000594">
    <property type="entry name" value="PRK00015.1-1"/>
    <property type="match status" value="1"/>
</dbReference>
<evidence type="ECO:0000256" key="10">
    <source>
        <dbReference type="ARBA" id="ARBA00022723"/>
    </source>
</evidence>
<gene>
    <name evidence="14" type="primary">rnhB</name>
    <name evidence="18" type="ORF">CKN69_10235</name>
</gene>
<evidence type="ECO:0000256" key="4">
    <source>
        <dbReference type="ARBA" id="ARBA00004496"/>
    </source>
</evidence>
<dbReference type="PANTHER" id="PTHR10954">
    <property type="entry name" value="RIBONUCLEASE H2 SUBUNIT A"/>
    <property type="match status" value="1"/>
</dbReference>